<feature type="region of interest" description="Disordered" evidence="1">
    <location>
        <begin position="1"/>
        <end position="35"/>
    </location>
</feature>
<protein>
    <submittedName>
        <fullName evidence="2">Uncharacterized protein</fullName>
    </submittedName>
</protein>
<feature type="compositionally biased region" description="Low complexity" evidence="1">
    <location>
        <begin position="1"/>
        <end position="12"/>
    </location>
</feature>
<accession>A0A9P7K2E2</accession>
<reference evidence="2" key="1">
    <citation type="submission" date="2021-02" db="EMBL/GenBank/DDBJ databases">
        <authorList>
            <person name="Nieuwenhuis M."/>
            <person name="Van De Peppel L.J.J."/>
        </authorList>
    </citation>
    <scope>NUCLEOTIDE SEQUENCE</scope>
    <source>
        <strain evidence="2">D49</strain>
    </source>
</reference>
<evidence type="ECO:0000313" key="2">
    <source>
        <dbReference type="EMBL" id="KAG5634064.1"/>
    </source>
</evidence>
<name>A0A9P7K2E2_9AGAR</name>
<reference evidence="2" key="2">
    <citation type="submission" date="2021-10" db="EMBL/GenBank/DDBJ databases">
        <title>Phylogenomics reveals ancestral predisposition of the termite-cultivated fungus Termitomyces towards a domesticated lifestyle.</title>
        <authorList>
            <person name="Auxier B."/>
            <person name="Grum-Grzhimaylo A."/>
            <person name="Cardenas M.E."/>
            <person name="Lodge J.D."/>
            <person name="Laessoe T."/>
            <person name="Pedersen O."/>
            <person name="Smith M.E."/>
            <person name="Kuyper T.W."/>
            <person name="Franco-Molano E.A."/>
            <person name="Baroni T.J."/>
            <person name="Aanen D.K."/>
        </authorList>
    </citation>
    <scope>NUCLEOTIDE SEQUENCE</scope>
    <source>
        <strain evidence="2">D49</strain>
    </source>
</reference>
<proteinExistence type="predicted"/>
<organism evidence="2 3">
    <name type="scientific">Sphagnurus paluster</name>
    <dbReference type="NCBI Taxonomy" id="117069"/>
    <lineage>
        <taxon>Eukaryota</taxon>
        <taxon>Fungi</taxon>
        <taxon>Dikarya</taxon>
        <taxon>Basidiomycota</taxon>
        <taxon>Agaricomycotina</taxon>
        <taxon>Agaricomycetes</taxon>
        <taxon>Agaricomycetidae</taxon>
        <taxon>Agaricales</taxon>
        <taxon>Tricholomatineae</taxon>
        <taxon>Lyophyllaceae</taxon>
        <taxon>Sphagnurus</taxon>
    </lineage>
</organism>
<dbReference type="EMBL" id="JABCKI010006670">
    <property type="protein sequence ID" value="KAG5634064.1"/>
    <property type="molecule type" value="Genomic_DNA"/>
</dbReference>
<evidence type="ECO:0000256" key="1">
    <source>
        <dbReference type="SAM" id="MobiDB-lite"/>
    </source>
</evidence>
<feature type="compositionally biased region" description="Acidic residues" evidence="1">
    <location>
        <begin position="388"/>
        <end position="426"/>
    </location>
</feature>
<evidence type="ECO:0000313" key="3">
    <source>
        <dbReference type="Proteomes" id="UP000717328"/>
    </source>
</evidence>
<dbReference type="Proteomes" id="UP000717328">
    <property type="component" value="Unassembled WGS sequence"/>
</dbReference>
<comment type="caution">
    <text evidence="2">The sequence shown here is derived from an EMBL/GenBank/DDBJ whole genome shotgun (WGS) entry which is preliminary data.</text>
</comment>
<dbReference type="OrthoDB" id="3183767at2759"/>
<sequence>MRGSPSGSHLPLPALPSPPPPPSPPPQLTHSGQPQRNYVVPLWYQDVLPAPPVPSVQPDEPSEPEAPLLPHLAEKDLSFKDAPQSSLFGIFSHPPPWPFSNMSIFQFMKHINSNTTIKSLDDTNRLVKDVFQAPDFDPKHLDGFDAHRENQRLDEAIKDTTSSPFSWKEERVLGELLRVNYTTYDIRRASDTISPRTHCHVMVCSPKIGPNTHPFWYAQVLGVFHADVLHRGPRSDDPDKRHHMQFLWVRWLGLEPGYRSGCQFARLPKVGFVPDSNPYTFGFLNPSDVIRGAHIIPAFAADKTLELLAAQHTVARALNSTKDWVNFYINIFVDRDMYFWYIGYGIGHIPVPSDNAPEHKNLDNTHNDNEMDIYTAPAAVTLGGDDKGDGDDEDDDEDNEDNNDDEDDKDRLDEDEDGFDNDDDNPDVGYGGL</sequence>
<gene>
    <name evidence="2" type="ORF">H0H81_003567</name>
</gene>
<dbReference type="AlphaFoldDB" id="A0A9P7K2E2"/>
<feature type="compositionally biased region" description="Pro residues" evidence="1">
    <location>
        <begin position="13"/>
        <end position="27"/>
    </location>
</feature>
<feature type="region of interest" description="Disordered" evidence="1">
    <location>
        <begin position="380"/>
        <end position="433"/>
    </location>
</feature>
<keyword evidence="3" id="KW-1185">Reference proteome</keyword>